<proteinExistence type="predicted"/>
<protein>
    <submittedName>
        <fullName evidence="2">Uncharacterized protein</fullName>
    </submittedName>
</protein>
<feature type="region of interest" description="Disordered" evidence="1">
    <location>
        <begin position="51"/>
        <end position="71"/>
    </location>
</feature>
<feature type="compositionally biased region" description="Low complexity" evidence="1">
    <location>
        <begin position="54"/>
        <end position="71"/>
    </location>
</feature>
<comment type="caution">
    <text evidence="2">The sequence shown here is derived from an EMBL/GenBank/DDBJ whole genome shotgun (WGS) entry which is preliminary data.</text>
</comment>
<dbReference type="EMBL" id="JACTNZ010000013">
    <property type="protein sequence ID" value="KAG5516808.1"/>
    <property type="molecule type" value="Genomic_DNA"/>
</dbReference>
<evidence type="ECO:0000256" key="1">
    <source>
        <dbReference type="SAM" id="MobiDB-lite"/>
    </source>
</evidence>
<keyword evidence="3" id="KW-1185">Reference proteome</keyword>
<accession>A0AAV6HSN5</accession>
<organism evidence="2 3">
    <name type="scientific">Rhododendron griersonianum</name>
    <dbReference type="NCBI Taxonomy" id="479676"/>
    <lineage>
        <taxon>Eukaryota</taxon>
        <taxon>Viridiplantae</taxon>
        <taxon>Streptophyta</taxon>
        <taxon>Embryophyta</taxon>
        <taxon>Tracheophyta</taxon>
        <taxon>Spermatophyta</taxon>
        <taxon>Magnoliopsida</taxon>
        <taxon>eudicotyledons</taxon>
        <taxon>Gunneridae</taxon>
        <taxon>Pentapetalae</taxon>
        <taxon>asterids</taxon>
        <taxon>Ericales</taxon>
        <taxon>Ericaceae</taxon>
        <taxon>Ericoideae</taxon>
        <taxon>Rhodoreae</taxon>
        <taxon>Rhododendron</taxon>
    </lineage>
</organism>
<name>A0AAV6HSN5_9ERIC</name>
<sequence length="71" mass="7794">MVVWCSAIPVKQLLQKRPGFCLLAEFPPEGSFIDIKQMVGSEAYSYFELTHQPSSHTSDGSGTLLSSSTEK</sequence>
<evidence type="ECO:0000313" key="3">
    <source>
        <dbReference type="Proteomes" id="UP000823749"/>
    </source>
</evidence>
<gene>
    <name evidence="2" type="ORF">RHGRI_037528</name>
</gene>
<dbReference type="AlphaFoldDB" id="A0AAV6HSN5"/>
<reference evidence="2 3" key="1">
    <citation type="submission" date="2020-08" db="EMBL/GenBank/DDBJ databases">
        <title>Plant Genome Project.</title>
        <authorList>
            <person name="Zhang R.-G."/>
        </authorList>
    </citation>
    <scope>NUCLEOTIDE SEQUENCE [LARGE SCALE GENOMIC DNA]</scope>
    <source>
        <strain evidence="2">WSP0</strain>
        <tissue evidence="2">Leaf</tissue>
    </source>
</reference>
<evidence type="ECO:0000313" key="2">
    <source>
        <dbReference type="EMBL" id="KAG5516808.1"/>
    </source>
</evidence>
<dbReference type="Proteomes" id="UP000823749">
    <property type="component" value="Chromosome 13"/>
</dbReference>